<dbReference type="Proteomes" id="UP000028059">
    <property type="component" value="Unassembled WGS sequence"/>
</dbReference>
<dbReference type="SUPFAM" id="SSF54909">
    <property type="entry name" value="Dimeric alpha+beta barrel"/>
    <property type="match status" value="1"/>
</dbReference>
<dbReference type="Gene3D" id="3.30.70.920">
    <property type="match status" value="1"/>
</dbReference>
<dbReference type="InterPro" id="IPR011008">
    <property type="entry name" value="Dimeric_a/b-barrel"/>
</dbReference>
<accession>A0A081RLA1</accession>
<evidence type="ECO:0000313" key="3">
    <source>
        <dbReference type="Proteomes" id="UP000028059"/>
    </source>
</evidence>
<organism evidence="2 3">
    <name type="scientific">Marine Group I thaumarchaeote SCGC AAA799-N04</name>
    <dbReference type="NCBI Taxonomy" id="1502293"/>
    <lineage>
        <taxon>Archaea</taxon>
        <taxon>Nitrososphaerota</taxon>
        <taxon>Marine Group I</taxon>
    </lineage>
</organism>
<evidence type="ECO:0000259" key="1">
    <source>
        <dbReference type="Pfam" id="PF01037"/>
    </source>
</evidence>
<gene>
    <name evidence="2" type="ORF">AAA799N04_01609</name>
</gene>
<evidence type="ECO:0000313" key="2">
    <source>
        <dbReference type="EMBL" id="KEQ55974.1"/>
    </source>
</evidence>
<proteinExistence type="predicted"/>
<protein>
    <submittedName>
        <fullName evidence="2">Regulatory protein AsnC</fullName>
    </submittedName>
</protein>
<keyword evidence="3" id="KW-1185">Reference proteome</keyword>
<sequence length="79" mass="8909">MSISYVLISCEMGDEESVMIDLEKIDSVKEVTRVMGSYDVIVKLEEPSSDDLKKTISSKIRTIDKIRTTLTLPVIQSQE</sequence>
<reference evidence="2 3" key="1">
    <citation type="submission" date="2014-06" db="EMBL/GenBank/DDBJ databases">
        <authorList>
            <person name="Ngugi D.K."/>
            <person name="Blom J."/>
            <person name="Alam I."/>
            <person name="Rashid M."/>
            <person name="Ba Alawi W."/>
            <person name="Zhang G."/>
            <person name="Hikmawan T."/>
            <person name="Guan Y."/>
            <person name="Antunes A."/>
            <person name="Siam R."/>
            <person name="ElDorry H."/>
            <person name="Bajic V."/>
            <person name="Stingl U."/>
        </authorList>
    </citation>
    <scope>NUCLEOTIDE SEQUENCE [LARGE SCALE GENOMIC DNA]</scope>
    <source>
        <strain evidence="2">SCGC AAA799-N04</strain>
    </source>
</reference>
<dbReference type="EMBL" id="JOKN01000042">
    <property type="protein sequence ID" value="KEQ55974.1"/>
    <property type="molecule type" value="Genomic_DNA"/>
</dbReference>
<comment type="caution">
    <text evidence="2">The sequence shown here is derived from an EMBL/GenBank/DDBJ whole genome shotgun (WGS) entry which is preliminary data.</text>
</comment>
<feature type="domain" description="Transcription regulator AsnC/Lrp ligand binding" evidence="1">
    <location>
        <begin position="6"/>
        <end position="76"/>
    </location>
</feature>
<dbReference type="InterPro" id="IPR019887">
    <property type="entry name" value="Tscrpt_reg_AsnC/Lrp_C"/>
</dbReference>
<dbReference type="Pfam" id="PF01037">
    <property type="entry name" value="AsnC_trans_reg"/>
    <property type="match status" value="1"/>
</dbReference>
<name>A0A081RLA1_9ARCH</name>
<dbReference type="AlphaFoldDB" id="A0A081RLA1"/>